<feature type="transmembrane region" description="Helical" evidence="8">
    <location>
        <begin position="22"/>
        <end position="40"/>
    </location>
</feature>
<comment type="caution">
    <text evidence="9">The sequence shown here is derived from an EMBL/GenBank/DDBJ whole genome shotgun (WGS) entry which is preliminary data.</text>
</comment>
<reference evidence="9 10" key="1">
    <citation type="submission" date="2017-10" db="EMBL/GenBank/DDBJ databases">
        <title>Sequencing the genomes of 1000 actinobacteria strains.</title>
        <authorList>
            <person name="Klenk H.-P."/>
        </authorList>
    </citation>
    <scope>NUCLEOTIDE SEQUENCE [LARGE SCALE GENOMIC DNA]</scope>
    <source>
        <strain evidence="9 10">DSM 21838</strain>
    </source>
</reference>
<evidence type="ECO:0000313" key="9">
    <source>
        <dbReference type="EMBL" id="PFG39229.1"/>
    </source>
</evidence>
<evidence type="ECO:0000256" key="3">
    <source>
        <dbReference type="ARBA" id="ARBA00022448"/>
    </source>
</evidence>
<comment type="similarity">
    <text evidence="2">Belongs to the BCCT transporter (TC 2.A.15) family.</text>
</comment>
<evidence type="ECO:0000256" key="8">
    <source>
        <dbReference type="SAM" id="Phobius"/>
    </source>
</evidence>
<evidence type="ECO:0000256" key="7">
    <source>
        <dbReference type="ARBA" id="ARBA00023136"/>
    </source>
</evidence>
<evidence type="ECO:0000313" key="10">
    <source>
        <dbReference type="Proteomes" id="UP000222106"/>
    </source>
</evidence>
<feature type="transmembrane region" description="Helical" evidence="8">
    <location>
        <begin position="101"/>
        <end position="121"/>
    </location>
</feature>
<evidence type="ECO:0000256" key="1">
    <source>
        <dbReference type="ARBA" id="ARBA00004651"/>
    </source>
</evidence>
<proteinExistence type="inferred from homology"/>
<gene>
    <name evidence="9" type="ORF">ATJ97_1727</name>
</gene>
<evidence type="ECO:0000256" key="6">
    <source>
        <dbReference type="ARBA" id="ARBA00022989"/>
    </source>
</evidence>
<dbReference type="InterPro" id="IPR000060">
    <property type="entry name" value="BCCT_transptr"/>
</dbReference>
<feature type="transmembrane region" description="Helical" evidence="8">
    <location>
        <begin position="458"/>
        <end position="481"/>
    </location>
</feature>
<feature type="transmembrane region" description="Helical" evidence="8">
    <location>
        <begin position="150"/>
        <end position="172"/>
    </location>
</feature>
<feature type="transmembrane region" description="Helical" evidence="8">
    <location>
        <begin position="201"/>
        <end position="222"/>
    </location>
</feature>
<dbReference type="AlphaFoldDB" id="A0A2A9ELY3"/>
<feature type="transmembrane region" description="Helical" evidence="8">
    <location>
        <begin position="362"/>
        <end position="385"/>
    </location>
</feature>
<feature type="transmembrane region" description="Helical" evidence="8">
    <location>
        <begin position="332"/>
        <end position="350"/>
    </location>
</feature>
<dbReference type="PANTHER" id="PTHR30047">
    <property type="entry name" value="HIGH-AFFINITY CHOLINE TRANSPORT PROTEIN-RELATED"/>
    <property type="match status" value="1"/>
</dbReference>
<dbReference type="PANTHER" id="PTHR30047:SF7">
    <property type="entry name" value="HIGH-AFFINITY CHOLINE TRANSPORT PROTEIN"/>
    <property type="match status" value="1"/>
</dbReference>
<dbReference type="GO" id="GO:0005886">
    <property type="term" value="C:plasma membrane"/>
    <property type="evidence" value="ECO:0007669"/>
    <property type="project" value="UniProtKB-SubCell"/>
</dbReference>
<dbReference type="RefSeq" id="WP_245862290.1">
    <property type="nucleotide sequence ID" value="NZ_PDJI01000004.1"/>
</dbReference>
<evidence type="ECO:0000256" key="2">
    <source>
        <dbReference type="ARBA" id="ARBA00005658"/>
    </source>
</evidence>
<evidence type="ECO:0000256" key="5">
    <source>
        <dbReference type="ARBA" id="ARBA00022692"/>
    </source>
</evidence>
<keyword evidence="5 8" id="KW-0812">Transmembrane</keyword>
<feature type="transmembrane region" description="Helical" evidence="8">
    <location>
        <begin position="416"/>
        <end position="437"/>
    </location>
</feature>
<dbReference type="Proteomes" id="UP000222106">
    <property type="component" value="Unassembled WGS sequence"/>
</dbReference>
<accession>A0A2A9ELY3</accession>
<dbReference type="GO" id="GO:0022857">
    <property type="term" value="F:transmembrane transporter activity"/>
    <property type="evidence" value="ECO:0007669"/>
    <property type="project" value="InterPro"/>
</dbReference>
<organism evidence="9 10">
    <name type="scientific">Georgenia soli</name>
    <dbReference type="NCBI Taxonomy" id="638953"/>
    <lineage>
        <taxon>Bacteria</taxon>
        <taxon>Bacillati</taxon>
        <taxon>Actinomycetota</taxon>
        <taxon>Actinomycetes</taxon>
        <taxon>Micrococcales</taxon>
        <taxon>Bogoriellaceae</taxon>
        <taxon>Georgenia</taxon>
    </lineage>
</organism>
<feature type="transmembrane region" description="Helical" evidence="8">
    <location>
        <begin position="487"/>
        <end position="507"/>
    </location>
</feature>
<keyword evidence="6 8" id="KW-1133">Transmembrane helix</keyword>
<keyword evidence="3" id="KW-0813">Transport</keyword>
<comment type="subcellular location">
    <subcellularLocation>
        <location evidence="1">Cell membrane</location>
        <topology evidence="1">Multi-pass membrane protein</topology>
    </subcellularLocation>
</comment>
<name>A0A2A9ELY3_9MICO</name>
<feature type="transmembrane region" description="Helical" evidence="8">
    <location>
        <begin position="242"/>
        <end position="262"/>
    </location>
</feature>
<sequence>MTTPRTGTPPETGRRRVEAPRVFYPALALIVLAVVLAIVFPDGTASVLTTLQSGVVAGFGPYLVVLVFAFVLFTLAMGLSRFGDIKLARDDDEEPEFGLRSWFAMLFAAGMGIGLVFYGAAEPLTHFVDPKPGVDGSKATLATAAMSQTFLHWGFHAWAIYAVVGLSVAYAIHRKGRSVSIRWALEPLLGERRVRGALGDVIDVVAVVGTLFGVATSLGLGVQQISAGLSTLGVVGEVTSSLLIVLIVVITLVALMSVVSGVGRGIKWLSNINLGMAGVFMVAVLVLGPTLFLLRDLVQSLGSYLQNVIALSLNASAYTGDEGLAWQGTWTIFYWGWWISWAPFVGVFIARISRGRTVREFVAGVMLVPTAVSFVWFTVLGGSAIRQAWEDMNGGLFDAAEGVVAEDVLFNFLRSLPAGGVLIVIAVALVAIFFVTSSDSGSLVISMLGSGGNPDPRTWVRVVWGLLQGAVAIALLLAGGLASLQTAAILTALPVSVVMIGMCVATFRALHAEHRVLVEAERRQRRDELARRMDRHITSRLEGDLAPHVVPHIDERLEAAFAERDDATGERAHGGTRRHRG</sequence>
<keyword evidence="10" id="KW-1185">Reference proteome</keyword>
<keyword evidence="7 8" id="KW-0472">Membrane</keyword>
<dbReference type="NCBIfam" id="TIGR00842">
    <property type="entry name" value="bcct"/>
    <property type="match status" value="1"/>
</dbReference>
<dbReference type="Pfam" id="PF02028">
    <property type="entry name" value="BCCT"/>
    <property type="match status" value="1"/>
</dbReference>
<dbReference type="EMBL" id="PDJI01000004">
    <property type="protein sequence ID" value="PFG39229.1"/>
    <property type="molecule type" value="Genomic_DNA"/>
</dbReference>
<feature type="transmembrane region" description="Helical" evidence="8">
    <location>
        <begin position="60"/>
        <end position="80"/>
    </location>
</feature>
<evidence type="ECO:0000256" key="4">
    <source>
        <dbReference type="ARBA" id="ARBA00022475"/>
    </source>
</evidence>
<feature type="transmembrane region" description="Helical" evidence="8">
    <location>
        <begin position="274"/>
        <end position="294"/>
    </location>
</feature>
<keyword evidence="4" id="KW-1003">Cell membrane</keyword>
<protein>
    <submittedName>
        <fullName evidence="9">Choline/glycine/proline betaine transport protein</fullName>
    </submittedName>
</protein>